<accession>A0A4P9WK92</accession>
<dbReference type="GO" id="GO:0044209">
    <property type="term" value="P:AMP salvage"/>
    <property type="evidence" value="ECO:0007669"/>
    <property type="project" value="UniProtKB-UniRule"/>
</dbReference>
<keyword evidence="6" id="KW-0460">Magnesium</keyword>
<dbReference type="UniPathway" id="UPA00588">
    <property type="reaction ID" value="UER00659"/>
</dbReference>
<comment type="pathway">
    <text evidence="6">Purine metabolism; AMP biosynthesis via salvage pathway; AMP from adenosine: step 1/1.</text>
</comment>
<dbReference type="InterPro" id="IPR001805">
    <property type="entry name" value="Adenokinase"/>
</dbReference>
<organism evidence="7 8">
    <name type="scientific">Blyttiomyces helicus</name>
    <dbReference type="NCBI Taxonomy" id="388810"/>
    <lineage>
        <taxon>Eukaryota</taxon>
        <taxon>Fungi</taxon>
        <taxon>Fungi incertae sedis</taxon>
        <taxon>Chytridiomycota</taxon>
        <taxon>Chytridiomycota incertae sedis</taxon>
        <taxon>Chytridiomycetes</taxon>
        <taxon>Chytridiomycetes incertae sedis</taxon>
        <taxon>Blyttiomyces</taxon>
    </lineage>
</organism>
<dbReference type="GO" id="GO:0006166">
    <property type="term" value="P:purine ribonucleoside salvage"/>
    <property type="evidence" value="ECO:0007669"/>
    <property type="project" value="UniProtKB-KW"/>
</dbReference>
<comment type="function">
    <text evidence="6">ATP dependent phosphorylation of adenosine and other related nucleoside analogs to monophosphate derivatives.</text>
</comment>
<evidence type="ECO:0000256" key="5">
    <source>
        <dbReference type="ARBA" id="ARBA00022840"/>
    </source>
</evidence>
<name>A0A4P9WK92_9FUNG</name>
<dbReference type="Gene3D" id="3.30.1110.10">
    <property type="match status" value="1"/>
</dbReference>
<evidence type="ECO:0000313" key="7">
    <source>
        <dbReference type="EMBL" id="RKO92812.1"/>
    </source>
</evidence>
<keyword evidence="4 6" id="KW-0418">Kinase</keyword>
<dbReference type="GO" id="GO:0005524">
    <property type="term" value="F:ATP binding"/>
    <property type="evidence" value="ECO:0007669"/>
    <property type="project" value="UniProtKB-UniRule"/>
</dbReference>
<keyword evidence="5 6" id="KW-0067">ATP-binding</keyword>
<dbReference type="EMBL" id="KZ994488">
    <property type="protein sequence ID" value="RKO92812.1"/>
    <property type="molecule type" value="Genomic_DNA"/>
</dbReference>
<dbReference type="Gene3D" id="3.40.1190.20">
    <property type="match status" value="1"/>
</dbReference>
<keyword evidence="2 6" id="KW-0808">Transferase</keyword>
<dbReference type="PANTHER" id="PTHR45769">
    <property type="entry name" value="ADENOSINE KINASE"/>
    <property type="match status" value="1"/>
</dbReference>
<dbReference type="EC" id="2.7.1.20" evidence="6"/>
<proteinExistence type="inferred from homology"/>
<comment type="catalytic activity">
    <reaction evidence="6">
        <text>adenosine + ATP = AMP + ADP + H(+)</text>
        <dbReference type="Rhea" id="RHEA:20824"/>
        <dbReference type="ChEBI" id="CHEBI:15378"/>
        <dbReference type="ChEBI" id="CHEBI:16335"/>
        <dbReference type="ChEBI" id="CHEBI:30616"/>
        <dbReference type="ChEBI" id="CHEBI:456215"/>
        <dbReference type="ChEBI" id="CHEBI:456216"/>
        <dbReference type="EC" id="2.7.1.20"/>
    </reaction>
</comment>
<protein>
    <recommendedName>
        <fullName evidence="6">Adenosine kinase</fullName>
        <shortName evidence="6">AK</shortName>
        <ecNumber evidence="6">2.7.1.20</ecNumber>
    </recommendedName>
    <alternativeName>
        <fullName evidence="6">Adenosine 5'-phosphotransferase</fullName>
    </alternativeName>
</protein>
<evidence type="ECO:0000256" key="1">
    <source>
        <dbReference type="ARBA" id="ARBA00010688"/>
    </source>
</evidence>
<gene>
    <name evidence="7" type="ORF">BDK51DRAFT_25837</name>
</gene>
<evidence type="ECO:0000256" key="3">
    <source>
        <dbReference type="ARBA" id="ARBA00022741"/>
    </source>
</evidence>
<evidence type="ECO:0000313" key="8">
    <source>
        <dbReference type="Proteomes" id="UP000269721"/>
    </source>
</evidence>
<dbReference type="InterPro" id="IPR029056">
    <property type="entry name" value="Ribokinase-like"/>
</dbReference>
<reference evidence="8" key="1">
    <citation type="journal article" date="2018" name="Nat. Microbiol.">
        <title>Leveraging single-cell genomics to expand the fungal tree of life.</title>
        <authorList>
            <person name="Ahrendt S.R."/>
            <person name="Quandt C.A."/>
            <person name="Ciobanu D."/>
            <person name="Clum A."/>
            <person name="Salamov A."/>
            <person name="Andreopoulos B."/>
            <person name="Cheng J.F."/>
            <person name="Woyke T."/>
            <person name="Pelin A."/>
            <person name="Henrissat B."/>
            <person name="Reynolds N.K."/>
            <person name="Benny G.L."/>
            <person name="Smith M.E."/>
            <person name="James T.Y."/>
            <person name="Grigoriev I.V."/>
        </authorList>
    </citation>
    <scope>NUCLEOTIDE SEQUENCE [LARGE SCALE GENOMIC DNA]</scope>
</reference>
<sequence length="329" mass="36379">MSYQGHLVVPGEKTAVAVVVNAILIAMNSTPNRRACSDANRGQLSYTARLFKSRILVYLQAAVLFRLLTYPGSAARHLSAHKAGYWVGGERGCQSAAHSSHLKVVRGLYTFLNASTQDFAVIHKPNNDMEVLRDANHVHTPFLVVTSNSPDALFVAQTAAPCKWPALPMPRANTFPEKQDRKKENVSEGREMLNKRINPLFHILAALRADCLPECKLKADDAILEGNKHEDIYWDLYTADQAIKYVAGGATYNTCVGSQWLLPTRSSVYLGDGLKAKDVEDTEVTHLCAATTCKFDYVKSPAIWVQVEHATHHYVKGFFLNKPPNALSS</sequence>
<evidence type="ECO:0000256" key="2">
    <source>
        <dbReference type="ARBA" id="ARBA00022679"/>
    </source>
</evidence>
<dbReference type="GO" id="GO:0005634">
    <property type="term" value="C:nucleus"/>
    <property type="evidence" value="ECO:0007669"/>
    <property type="project" value="TreeGrafter"/>
</dbReference>
<dbReference type="GO" id="GO:0005829">
    <property type="term" value="C:cytosol"/>
    <property type="evidence" value="ECO:0007669"/>
    <property type="project" value="TreeGrafter"/>
</dbReference>
<dbReference type="PANTHER" id="PTHR45769:SF3">
    <property type="entry name" value="ADENOSINE KINASE"/>
    <property type="match status" value="1"/>
</dbReference>
<dbReference type="GO" id="GO:0004001">
    <property type="term" value="F:adenosine kinase activity"/>
    <property type="evidence" value="ECO:0007669"/>
    <property type="project" value="UniProtKB-UniRule"/>
</dbReference>
<keyword evidence="6" id="KW-0660">Purine salvage</keyword>
<comment type="similarity">
    <text evidence="1 6">Belongs to the carbohydrate kinase PfkB family.</text>
</comment>
<keyword evidence="8" id="KW-1185">Reference proteome</keyword>
<dbReference type="Proteomes" id="UP000269721">
    <property type="component" value="Unassembled WGS sequence"/>
</dbReference>
<keyword evidence="3 6" id="KW-0547">Nucleotide-binding</keyword>
<dbReference type="GO" id="GO:0006144">
    <property type="term" value="P:purine nucleobase metabolic process"/>
    <property type="evidence" value="ECO:0007669"/>
    <property type="project" value="TreeGrafter"/>
</dbReference>
<evidence type="ECO:0000256" key="4">
    <source>
        <dbReference type="ARBA" id="ARBA00022777"/>
    </source>
</evidence>
<evidence type="ECO:0000256" key="6">
    <source>
        <dbReference type="RuleBase" id="RU368116"/>
    </source>
</evidence>
<dbReference type="AlphaFoldDB" id="A0A4P9WK92"/>
<dbReference type="OrthoDB" id="432447at2759"/>
<comment type="cofactor">
    <cofactor evidence="6">
        <name>Mg(2+)</name>
        <dbReference type="ChEBI" id="CHEBI:18420"/>
    </cofactor>
</comment>